<feature type="domain" description="CCHC-type" evidence="5">
    <location>
        <begin position="1173"/>
        <end position="1189"/>
    </location>
</feature>
<feature type="compositionally biased region" description="Basic residues" evidence="3">
    <location>
        <begin position="729"/>
        <end position="743"/>
    </location>
</feature>
<dbReference type="AlphaFoldDB" id="A0AAD4LQD2"/>
<feature type="region of interest" description="Disordered" evidence="3">
    <location>
        <begin position="886"/>
        <end position="963"/>
    </location>
</feature>
<dbReference type="Pfam" id="PF03732">
    <property type="entry name" value="Retrotrans_gag"/>
    <property type="match status" value="2"/>
</dbReference>
<keyword evidence="2" id="KW-0862">Zinc</keyword>
<feature type="compositionally biased region" description="Gly residues" evidence="3">
    <location>
        <begin position="910"/>
        <end position="933"/>
    </location>
</feature>
<evidence type="ECO:0000256" key="1">
    <source>
        <dbReference type="ARBA" id="ARBA00022664"/>
    </source>
</evidence>
<keyword evidence="4" id="KW-0732">Signal</keyword>
<keyword evidence="1" id="KW-0507">mRNA processing</keyword>
<evidence type="ECO:0000313" key="7">
    <source>
        <dbReference type="Proteomes" id="UP001201163"/>
    </source>
</evidence>
<reference evidence="6" key="1">
    <citation type="submission" date="2022-01" db="EMBL/GenBank/DDBJ databases">
        <title>Comparative genomics reveals a dynamic genome evolution in the ectomycorrhizal milk-cap (Lactarius) mushrooms.</title>
        <authorList>
            <consortium name="DOE Joint Genome Institute"/>
            <person name="Lebreton A."/>
            <person name="Tang N."/>
            <person name="Kuo A."/>
            <person name="LaButti K."/>
            <person name="Drula E."/>
            <person name="Barry K."/>
            <person name="Clum A."/>
            <person name="Lipzen A."/>
            <person name="Mousain D."/>
            <person name="Ng V."/>
            <person name="Wang R."/>
            <person name="Wang X."/>
            <person name="Dai Y."/>
            <person name="Henrissat B."/>
            <person name="Grigoriev I.V."/>
            <person name="Guerin-Laguette A."/>
            <person name="Yu F."/>
            <person name="Martin F.M."/>
        </authorList>
    </citation>
    <scope>NUCLEOTIDE SEQUENCE</scope>
    <source>
        <strain evidence="6">QP</strain>
    </source>
</reference>
<name>A0AAD4LQD2_9AGAM</name>
<dbReference type="GO" id="GO:0008270">
    <property type="term" value="F:zinc ion binding"/>
    <property type="evidence" value="ECO:0007669"/>
    <property type="project" value="UniProtKB-KW"/>
</dbReference>
<feature type="compositionally biased region" description="Low complexity" evidence="3">
    <location>
        <begin position="934"/>
        <end position="944"/>
    </location>
</feature>
<dbReference type="PANTHER" id="PTHR15503">
    <property type="entry name" value="LDOC1 RELATED"/>
    <property type="match status" value="1"/>
</dbReference>
<dbReference type="SUPFAM" id="SSF57756">
    <property type="entry name" value="Retrovirus zinc finger-like domains"/>
    <property type="match status" value="2"/>
</dbReference>
<dbReference type="Pfam" id="PF00098">
    <property type="entry name" value="zf-CCHC"/>
    <property type="match status" value="1"/>
</dbReference>
<feature type="region of interest" description="Disordered" evidence="3">
    <location>
        <begin position="710"/>
        <end position="743"/>
    </location>
</feature>
<evidence type="ECO:0000256" key="2">
    <source>
        <dbReference type="PROSITE-ProRule" id="PRU00047"/>
    </source>
</evidence>
<dbReference type="InterPro" id="IPR036875">
    <property type="entry name" value="Znf_CCHC_sf"/>
</dbReference>
<dbReference type="InterPro" id="IPR001878">
    <property type="entry name" value="Znf_CCHC"/>
</dbReference>
<dbReference type="PROSITE" id="PS50158">
    <property type="entry name" value="ZF_CCHC"/>
    <property type="match status" value="2"/>
</dbReference>
<comment type="caution">
    <text evidence="6">The sequence shown here is derived from an EMBL/GenBank/DDBJ whole genome shotgun (WGS) entry which is preliminary data.</text>
</comment>
<dbReference type="EMBL" id="JAKELL010000003">
    <property type="protein sequence ID" value="KAH8999741.1"/>
    <property type="molecule type" value="Genomic_DNA"/>
</dbReference>
<gene>
    <name evidence="6" type="ORF">EDB92DRAFT_1940537</name>
</gene>
<dbReference type="Proteomes" id="UP001201163">
    <property type="component" value="Unassembled WGS sequence"/>
</dbReference>
<dbReference type="GO" id="GO:0006397">
    <property type="term" value="P:mRNA processing"/>
    <property type="evidence" value="ECO:0007669"/>
    <property type="project" value="UniProtKB-KW"/>
</dbReference>
<evidence type="ECO:0000256" key="4">
    <source>
        <dbReference type="SAM" id="SignalP"/>
    </source>
</evidence>
<dbReference type="Gene3D" id="4.10.60.10">
    <property type="entry name" value="Zinc finger, CCHC-type"/>
    <property type="match status" value="1"/>
</dbReference>
<protein>
    <recommendedName>
        <fullName evidence="5">CCHC-type domain-containing protein</fullName>
    </recommendedName>
</protein>
<keyword evidence="7" id="KW-1185">Reference proteome</keyword>
<evidence type="ECO:0000313" key="6">
    <source>
        <dbReference type="EMBL" id="KAH8999741.1"/>
    </source>
</evidence>
<feature type="signal peptide" evidence="4">
    <location>
        <begin position="1"/>
        <end position="19"/>
    </location>
</feature>
<sequence length="1265" mass="139299">MSHSLLLVLKILLCSRVSTPPSIVASLQLVFPEDDSWVEVFRRFSDDLPEHVLGAAYWNTSPVDPRGGYRCVVDNRVHLIEFINHAWYIVERHFNSELGLHIHRTRNSLRIERENPLGLGWWSSEDENNPERLPPATAPVQTEEPIEQIEEDVQLDSTLPDPVEELTEAFRRLTLVHTDPPYTLPIFSATPPVTPMAAAPLTGALKGVTPTTFAGDRAESEQFLDHALVQKPFLRVVLALGFIKGSAVNDWVDMISRKLEASTTRTTNRILETDEVLWTDFETEFRNAWTDTLSKQAAYQQLTTLKMKGDSVDEYIATFERLANVADWHRDANGTIEFFRRGLTESIHRACLARTTMPKTMTEWQTAARAEAQRARTIASSFGSRRARFDPFAPPFTTQANLPKQNDVVPMEVDAITTSRRTILSTLSDAEYARCQKEGRCFKCTQTGHQTKDCPDRRKTNTRINEVTTSPPGTPSNAQSILQAALTLRPEEREHIINTMALANLDYNDDSPRAQINNLDIASPTPHYPQDFSFASSSPLSLSRQSTAEAPWVAPFSAAFASSLSLDDTSPAASPTLTPLTSHFLNTLALDDEFPPLPNMFSSYISRPASPIITNDDIWYPAEEGADDVWASLLSPPAPRVRVEDDTRLSEGVKSSISAVPATSTPRYAPLFPRGALERPKDPDLVMPTTTHAEEEEPKRMAIMPHNHPLYTHIRRKRGSGSDADDKRPHKKPRPQLARRTKPLPKYVDYRLRPEASKREIIKVGENSSDELSDRIKGSAVWAEHNGVEGYFIFDPSTRTYRQIHYLEDRRLWAFIDYSLTEGRWYTIGPVPLTLNTGPLGPPEPTGINIDPSDTPSPSISILTTNLLATAFPSYNMAQLGQASASTTLTSGGSAPGGSGAPAGGIPTSSGGGGGGGSGGGGGGGGGGSGGSGPAPAGGLAPAPGGNGRLGGNPPPEFDGSREKSKAFLRAFKLYCGMNPTVDLLAVPGQRAMAFLSYIRGPLVDDWVDEQMRWLEAQIVSGVPRTQNNLWNEVETRFLQAYTDTTEQTKARKALQSLAMKGEDIDSYIAQFDNLVAKAGYGPDEATTLELFQDGLPNQLVINAIRFQHPITWEDWKRAARLQQAEYLGGHNRDQWVQALNKNRDPNSMDIGRARASVALTDADRVQLQKEGRCFRCRATGHISHNCPQKNARIANSSTTIQSTPIVTPATMQTPAVTTVAMQSNRVLSAEEQAEVQIAAMKAQPQEVRDLMVEKLFAKEDFLDA</sequence>
<dbReference type="PANTHER" id="PTHR15503:SF22">
    <property type="entry name" value="TRANSPOSON TY3-I GAG POLYPROTEIN"/>
    <property type="match status" value="1"/>
</dbReference>
<feature type="domain" description="CCHC-type" evidence="5">
    <location>
        <begin position="440"/>
        <end position="456"/>
    </location>
</feature>
<feature type="region of interest" description="Disordered" evidence="3">
    <location>
        <begin position="668"/>
        <end position="696"/>
    </location>
</feature>
<evidence type="ECO:0000256" key="3">
    <source>
        <dbReference type="SAM" id="MobiDB-lite"/>
    </source>
</evidence>
<organism evidence="6 7">
    <name type="scientific">Lactarius akahatsu</name>
    <dbReference type="NCBI Taxonomy" id="416441"/>
    <lineage>
        <taxon>Eukaryota</taxon>
        <taxon>Fungi</taxon>
        <taxon>Dikarya</taxon>
        <taxon>Basidiomycota</taxon>
        <taxon>Agaricomycotina</taxon>
        <taxon>Agaricomycetes</taxon>
        <taxon>Russulales</taxon>
        <taxon>Russulaceae</taxon>
        <taxon>Lactarius</taxon>
    </lineage>
</organism>
<proteinExistence type="predicted"/>
<feature type="chain" id="PRO_5042038766" description="CCHC-type domain-containing protein" evidence="4">
    <location>
        <begin position="20"/>
        <end position="1265"/>
    </location>
</feature>
<feature type="compositionally biased region" description="Gly residues" evidence="3">
    <location>
        <begin position="894"/>
        <end position="903"/>
    </location>
</feature>
<evidence type="ECO:0000259" key="5">
    <source>
        <dbReference type="PROSITE" id="PS50158"/>
    </source>
</evidence>
<keyword evidence="2" id="KW-0863">Zinc-finger</keyword>
<accession>A0AAD4LQD2</accession>
<dbReference type="InterPro" id="IPR005162">
    <property type="entry name" value="Retrotrans_gag_dom"/>
</dbReference>
<dbReference type="SMART" id="SM00343">
    <property type="entry name" value="ZnF_C2HC"/>
    <property type="match status" value="2"/>
</dbReference>
<dbReference type="InterPro" id="IPR032567">
    <property type="entry name" value="RTL1-rel"/>
</dbReference>
<keyword evidence="2" id="KW-0479">Metal-binding</keyword>
<dbReference type="GO" id="GO:0003676">
    <property type="term" value="F:nucleic acid binding"/>
    <property type="evidence" value="ECO:0007669"/>
    <property type="project" value="InterPro"/>
</dbReference>